<dbReference type="CDD" id="cd02674">
    <property type="entry name" value="Peptidase_C19R"/>
    <property type="match status" value="1"/>
</dbReference>
<dbReference type="InterPro" id="IPR001394">
    <property type="entry name" value="Peptidase_C19_UCH"/>
</dbReference>
<dbReference type="GO" id="GO:0016579">
    <property type="term" value="P:protein deubiquitination"/>
    <property type="evidence" value="ECO:0007669"/>
    <property type="project" value="InterPro"/>
</dbReference>
<feature type="compositionally biased region" description="Polar residues" evidence="2">
    <location>
        <begin position="25"/>
        <end position="37"/>
    </location>
</feature>
<feature type="region of interest" description="Disordered" evidence="2">
    <location>
        <begin position="376"/>
        <end position="400"/>
    </location>
</feature>
<feature type="non-terminal residue" evidence="4">
    <location>
        <position position="807"/>
    </location>
</feature>
<evidence type="ECO:0000313" key="5">
    <source>
        <dbReference type="Proteomes" id="UP000799767"/>
    </source>
</evidence>
<feature type="compositionally biased region" description="Low complexity" evidence="2">
    <location>
        <begin position="45"/>
        <end position="65"/>
    </location>
</feature>
<evidence type="ECO:0000259" key="3">
    <source>
        <dbReference type="PROSITE" id="PS50235"/>
    </source>
</evidence>
<gene>
    <name evidence="4" type="ORF">BDY17DRAFT_237067</name>
</gene>
<dbReference type="Gene3D" id="3.40.250.10">
    <property type="entry name" value="Rhodanese-like domain"/>
    <property type="match status" value="1"/>
</dbReference>
<dbReference type="AlphaFoldDB" id="A0A6A6PZ51"/>
<dbReference type="Proteomes" id="UP000799767">
    <property type="component" value="Unassembled WGS sequence"/>
</dbReference>
<dbReference type="PANTHER" id="PTHR21646:SF23">
    <property type="entry name" value="UBIQUITIN CARBOXYL-TERMINAL HYDROLASE USP2"/>
    <property type="match status" value="1"/>
</dbReference>
<dbReference type="Pfam" id="PF00581">
    <property type="entry name" value="Rhodanese"/>
    <property type="match status" value="1"/>
</dbReference>
<feature type="domain" description="USP" evidence="3">
    <location>
        <begin position="435"/>
        <end position="807"/>
    </location>
</feature>
<dbReference type="InterPro" id="IPR050185">
    <property type="entry name" value="Ub_carboxyl-term_hydrolase"/>
</dbReference>
<protein>
    <recommendedName>
        <fullName evidence="3">USP domain-containing protein</fullName>
    </recommendedName>
</protein>
<comment type="similarity">
    <text evidence="1">Belongs to the peptidase C19 family.</text>
</comment>
<dbReference type="EMBL" id="MU001633">
    <property type="protein sequence ID" value="KAF2485478.1"/>
    <property type="molecule type" value="Genomic_DNA"/>
</dbReference>
<dbReference type="InterPro" id="IPR038765">
    <property type="entry name" value="Papain-like_cys_pep_sf"/>
</dbReference>
<reference evidence="4" key="1">
    <citation type="journal article" date="2020" name="Stud. Mycol.">
        <title>101 Dothideomycetes genomes: a test case for predicting lifestyles and emergence of pathogens.</title>
        <authorList>
            <person name="Haridas S."/>
            <person name="Albert R."/>
            <person name="Binder M."/>
            <person name="Bloem J."/>
            <person name="Labutti K."/>
            <person name="Salamov A."/>
            <person name="Andreopoulos B."/>
            <person name="Baker S."/>
            <person name="Barry K."/>
            <person name="Bills G."/>
            <person name="Bluhm B."/>
            <person name="Cannon C."/>
            <person name="Castanera R."/>
            <person name="Culley D."/>
            <person name="Daum C."/>
            <person name="Ezra D."/>
            <person name="Gonzalez J."/>
            <person name="Henrissat B."/>
            <person name="Kuo A."/>
            <person name="Liang C."/>
            <person name="Lipzen A."/>
            <person name="Lutzoni F."/>
            <person name="Magnuson J."/>
            <person name="Mondo S."/>
            <person name="Nolan M."/>
            <person name="Ohm R."/>
            <person name="Pangilinan J."/>
            <person name="Park H.-J."/>
            <person name="Ramirez L."/>
            <person name="Alfaro M."/>
            <person name="Sun H."/>
            <person name="Tritt A."/>
            <person name="Yoshinaga Y."/>
            <person name="Zwiers L.-H."/>
            <person name="Turgeon B."/>
            <person name="Goodwin S."/>
            <person name="Spatafora J."/>
            <person name="Crous P."/>
            <person name="Grigoriev I."/>
        </authorList>
    </citation>
    <scope>NUCLEOTIDE SEQUENCE</scope>
    <source>
        <strain evidence="4">CBS 113389</strain>
    </source>
</reference>
<feature type="region of interest" description="Disordered" evidence="2">
    <location>
        <begin position="247"/>
        <end position="332"/>
    </location>
</feature>
<accession>A0A6A6PZ51</accession>
<dbReference type="InterPro" id="IPR028889">
    <property type="entry name" value="USP"/>
</dbReference>
<name>A0A6A6PZ51_9PEZI</name>
<dbReference type="Gene3D" id="3.90.70.10">
    <property type="entry name" value="Cysteine proteinases"/>
    <property type="match status" value="1"/>
</dbReference>
<feature type="region of interest" description="Disordered" evidence="2">
    <location>
        <begin position="1"/>
        <end position="101"/>
    </location>
</feature>
<dbReference type="RefSeq" id="XP_033592047.1">
    <property type="nucleotide sequence ID" value="XM_033730315.1"/>
</dbReference>
<proteinExistence type="inferred from homology"/>
<organism evidence="4 5">
    <name type="scientific">Neohortaea acidophila</name>
    <dbReference type="NCBI Taxonomy" id="245834"/>
    <lineage>
        <taxon>Eukaryota</taxon>
        <taxon>Fungi</taxon>
        <taxon>Dikarya</taxon>
        <taxon>Ascomycota</taxon>
        <taxon>Pezizomycotina</taxon>
        <taxon>Dothideomycetes</taxon>
        <taxon>Dothideomycetidae</taxon>
        <taxon>Mycosphaerellales</taxon>
        <taxon>Teratosphaeriaceae</taxon>
        <taxon>Neohortaea</taxon>
    </lineage>
</organism>
<dbReference type="PANTHER" id="PTHR21646">
    <property type="entry name" value="UBIQUITIN CARBOXYL-TERMINAL HYDROLASE"/>
    <property type="match status" value="1"/>
</dbReference>
<evidence type="ECO:0000256" key="2">
    <source>
        <dbReference type="SAM" id="MobiDB-lite"/>
    </source>
</evidence>
<evidence type="ECO:0000256" key="1">
    <source>
        <dbReference type="ARBA" id="ARBA00009085"/>
    </source>
</evidence>
<feature type="non-terminal residue" evidence="4">
    <location>
        <position position="1"/>
    </location>
</feature>
<dbReference type="Pfam" id="PF00443">
    <property type="entry name" value="UCH"/>
    <property type="match status" value="1"/>
</dbReference>
<dbReference type="SUPFAM" id="SSF52821">
    <property type="entry name" value="Rhodanese/Cell cycle control phosphatase"/>
    <property type="match status" value="1"/>
</dbReference>
<dbReference type="InterPro" id="IPR001763">
    <property type="entry name" value="Rhodanese-like_dom"/>
</dbReference>
<keyword evidence="5" id="KW-1185">Reference proteome</keyword>
<evidence type="ECO:0000313" key="4">
    <source>
        <dbReference type="EMBL" id="KAF2485478.1"/>
    </source>
</evidence>
<dbReference type="OrthoDB" id="292964at2759"/>
<dbReference type="InterPro" id="IPR036873">
    <property type="entry name" value="Rhodanese-like_dom_sf"/>
</dbReference>
<sequence length="807" mass="91372">PPAPPKLPLDTSIVHALPKPPSPTYSPARNMQTTENMSLPRHTPRSLAPTSTRRTSTAPSSAASAHAPNGLYQSNDYFPTVPRVASNHPPPVARRKSLNVPKETRVSTEKLYDYLQRFNVLLIDFRSREEFDQGHIFSRTVICIDPIQVFQGMSAEQLQDRMVISPDAEQELFMNRDQFDLVVYYNTKTQSESYLTRPTNDAEMKLKCLHEALDDFNHDKPLRHAPILLIGGIDAWSDLVGPQALATSTTASKVKQARPLSRRPVITHGHSQIKNSKRRLRDYNPLDEEEEQSWRERARAESVVLPTSPGEADEHVEQSQEQGDNDDDPSSAIKDFLERFPEAGSLERHAFAPFHPSRHAPEPPPKVPIPTYPIAPPASGLPTAPARPAPTAPRTSYTGVSDRVVSQNAPVARSSNLAPYIPVKYLATNLRLPKTGLYNFRFTCYMNVTLQALSATTPLSIFFLDDQWRSLLQRENWKGTKGVLTEFYANVVRSLWKGDVNFIRPTTFRNFCGRLKREWGRDDQEQDSKEFFDFLIDALHEDLNMRWAKTPLKELTAADEAKRESMPKSYVAKIEWGRFTHRDQSFITSLFGGQYSSKLRCLTCGHTSTTYDAFYSLSVEIPRFRNRDPTLRDCMESYCSQETLEGAEQAHCDRCKAFRDSTKQITLTRAPQFLVVHFKRFQTSGKGAQKINTPIDFPLENFDLEPFMLPQPTAAEAEHIASTYGAEAAKADASMTPPYTYDAYAIIRHLGPTLEEGHYKALVKDRARKVWRCFDDRIATDFTPGQGAYKGSGDLRNGQAYIVFYQR</sequence>
<dbReference type="PROSITE" id="PS50235">
    <property type="entry name" value="USP_3"/>
    <property type="match status" value="1"/>
</dbReference>
<dbReference type="GeneID" id="54471317"/>
<dbReference type="GO" id="GO:0004843">
    <property type="term" value="F:cysteine-type deubiquitinase activity"/>
    <property type="evidence" value="ECO:0007669"/>
    <property type="project" value="InterPro"/>
</dbReference>
<dbReference type="SUPFAM" id="SSF54001">
    <property type="entry name" value="Cysteine proteinases"/>
    <property type="match status" value="1"/>
</dbReference>